<dbReference type="HOGENOM" id="CLU_144073_1_1_2"/>
<gene>
    <name evidence="3" type="ORF">MSHOH_0265</name>
</gene>
<protein>
    <submittedName>
        <fullName evidence="3">Circadian oscillation regulator KaiB</fullName>
    </submittedName>
</protein>
<dbReference type="EMBL" id="CP009516">
    <property type="protein sequence ID" value="AKB76748.1"/>
    <property type="molecule type" value="Genomic_DNA"/>
</dbReference>
<keyword evidence="4" id="KW-1185">Reference proteome</keyword>
<evidence type="ECO:0000313" key="4">
    <source>
        <dbReference type="Proteomes" id="UP000033101"/>
    </source>
</evidence>
<accession>A0A0E3SBT2</accession>
<dbReference type="PATRIC" id="fig|1434110.4.peg.307"/>
<sequence length="113" mass="12590">MEDEAQDDNGPEPTESDTIPDQEAYILRLYVAGQTKKSLTAFANLKKICEEHLGGRYRIEVIDLLENPQLAKGDQILAVPTLVRRLPPPIKKIIGDLSNTERVLVGLDLRPAE</sequence>
<dbReference type="NCBIfam" id="NF006798">
    <property type="entry name" value="PRK09301.1"/>
    <property type="match status" value="1"/>
</dbReference>
<feature type="region of interest" description="Disordered" evidence="1">
    <location>
        <begin position="1"/>
        <end position="20"/>
    </location>
</feature>
<dbReference type="CDD" id="cd02978">
    <property type="entry name" value="KaiB_like"/>
    <property type="match status" value="1"/>
</dbReference>
<dbReference type="SMART" id="SM01248">
    <property type="entry name" value="KaiB"/>
    <property type="match status" value="1"/>
</dbReference>
<dbReference type="SUPFAM" id="SSF52833">
    <property type="entry name" value="Thioredoxin-like"/>
    <property type="match status" value="1"/>
</dbReference>
<dbReference type="InterPro" id="IPR011649">
    <property type="entry name" value="KaiB_domain"/>
</dbReference>
<dbReference type="STRING" id="1434110.MSHOH_0265"/>
<dbReference type="InterPro" id="IPR039022">
    <property type="entry name" value="KaiB-like"/>
</dbReference>
<reference evidence="3 4" key="1">
    <citation type="submission" date="2014-07" db="EMBL/GenBank/DDBJ databases">
        <title>Methanogenic archaea and the global carbon cycle.</title>
        <authorList>
            <person name="Henriksen J.R."/>
            <person name="Luke J."/>
            <person name="Reinhart S."/>
            <person name="Benedict M.N."/>
            <person name="Youngblut N.D."/>
            <person name="Metcalf M.E."/>
            <person name="Whitaker R.J."/>
            <person name="Metcalf W.W."/>
        </authorList>
    </citation>
    <scope>NUCLEOTIDE SEQUENCE [LARGE SCALE GENOMIC DNA]</scope>
    <source>
        <strain evidence="3 4">HB-1</strain>
    </source>
</reference>
<dbReference type="RefSeq" id="WP_048136809.1">
    <property type="nucleotide sequence ID" value="NZ_BBCW01000028.1"/>
</dbReference>
<dbReference type="GeneID" id="24829385"/>
<organism evidence="3 4">
    <name type="scientific">Methanosarcina horonobensis HB-1 = JCM 15518</name>
    <dbReference type="NCBI Taxonomy" id="1434110"/>
    <lineage>
        <taxon>Archaea</taxon>
        <taxon>Methanobacteriati</taxon>
        <taxon>Methanobacteriota</taxon>
        <taxon>Stenosarchaea group</taxon>
        <taxon>Methanomicrobia</taxon>
        <taxon>Methanosarcinales</taxon>
        <taxon>Methanosarcinaceae</taxon>
        <taxon>Methanosarcina</taxon>
    </lineage>
</organism>
<dbReference type="Gene3D" id="3.40.30.10">
    <property type="entry name" value="Glutaredoxin"/>
    <property type="match status" value="1"/>
</dbReference>
<dbReference type="InterPro" id="IPR036249">
    <property type="entry name" value="Thioredoxin-like_sf"/>
</dbReference>
<feature type="domain" description="KaiB" evidence="2">
    <location>
        <begin position="28"/>
        <end position="109"/>
    </location>
</feature>
<dbReference type="PANTHER" id="PTHR41709:SF2">
    <property type="entry name" value="CIRCADIAN CLOCK PROTEIN KAIB2"/>
    <property type="match status" value="1"/>
</dbReference>
<dbReference type="PANTHER" id="PTHR41709">
    <property type="entry name" value="KAIB-LIKE PROTEIN 1"/>
    <property type="match status" value="1"/>
</dbReference>
<evidence type="ECO:0000313" key="3">
    <source>
        <dbReference type="EMBL" id="AKB76748.1"/>
    </source>
</evidence>
<dbReference type="KEGG" id="mhor:MSHOH_0265"/>
<dbReference type="GO" id="GO:0048511">
    <property type="term" value="P:rhythmic process"/>
    <property type="evidence" value="ECO:0007669"/>
    <property type="project" value="InterPro"/>
</dbReference>
<dbReference type="OrthoDB" id="116469at2157"/>
<evidence type="ECO:0000256" key="1">
    <source>
        <dbReference type="SAM" id="MobiDB-lite"/>
    </source>
</evidence>
<name>A0A0E3SBT2_9EURY</name>
<dbReference type="Proteomes" id="UP000033101">
    <property type="component" value="Chromosome"/>
</dbReference>
<dbReference type="AlphaFoldDB" id="A0A0E3SBT2"/>
<evidence type="ECO:0000259" key="2">
    <source>
        <dbReference type="SMART" id="SM01248"/>
    </source>
</evidence>
<dbReference type="Pfam" id="PF07689">
    <property type="entry name" value="KaiB"/>
    <property type="match status" value="1"/>
</dbReference>
<proteinExistence type="predicted"/>